<keyword evidence="3" id="KW-1185">Reference proteome</keyword>
<name>A0ABM8CLK4_9BURK</name>
<keyword evidence="1" id="KW-1133">Transmembrane helix</keyword>
<evidence type="ECO:0000313" key="3">
    <source>
        <dbReference type="Proteomes" id="UP001211204"/>
    </source>
</evidence>
<feature type="transmembrane region" description="Helical" evidence="1">
    <location>
        <begin position="31"/>
        <end position="48"/>
    </location>
</feature>
<sequence length="58" mass="6532">MKPLSKKAKMAVGWTILMTVIGTAMLHQWQFFAMGCASIALLLVANYYDLLKDPEDKK</sequence>
<dbReference type="Proteomes" id="UP001211204">
    <property type="component" value="Chromosome"/>
</dbReference>
<dbReference type="EMBL" id="AP026974">
    <property type="protein sequence ID" value="BDT78698.1"/>
    <property type="molecule type" value="Genomic_DNA"/>
</dbReference>
<proteinExistence type="predicted"/>
<organism evidence="2 3">
    <name type="scientific">Polynucleobacter yangtzensis</name>
    <dbReference type="NCBI Taxonomy" id="1743159"/>
    <lineage>
        <taxon>Bacteria</taxon>
        <taxon>Pseudomonadati</taxon>
        <taxon>Pseudomonadota</taxon>
        <taxon>Betaproteobacteria</taxon>
        <taxon>Burkholderiales</taxon>
        <taxon>Burkholderiaceae</taxon>
        <taxon>Polynucleobacter</taxon>
    </lineage>
</organism>
<protein>
    <submittedName>
        <fullName evidence="2">Uncharacterized protein</fullName>
    </submittedName>
</protein>
<gene>
    <name evidence="2" type="ORF">PKF032_05860</name>
</gene>
<keyword evidence="1" id="KW-0472">Membrane</keyword>
<evidence type="ECO:0000313" key="2">
    <source>
        <dbReference type="EMBL" id="BDT78698.1"/>
    </source>
</evidence>
<accession>A0ABM8CLK4</accession>
<keyword evidence="1" id="KW-0812">Transmembrane</keyword>
<reference evidence="2 3" key="1">
    <citation type="submission" date="2022-11" db="EMBL/GenBank/DDBJ databases">
        <title>Complete Genome Sequences of three Polynucleobacter sp. Subcluster PnecC Strains KF022, KF023, and KF032 Isolated from a Shallow Eutrophic Lake in Japan.</title>
        <authorList>
            <person name="Ogata Y."/>
            <person name="Watanabe K."/>
            <person name="Takemine S."/>
            <person name="Shindo C."/>
            <person name="Kurokawa R."/>
            <person name="Suda W."/>
        </authorList>
    </citation>
    <scope>NUCLEOTIDE SEQUENCE [LARGE SCALE GENOMIC DNA]</scope>
    <source>
        <strain evidence="2 3">KF032</strain>
    </source>
</reference>
<dbReference type="RefSeq" id="WP_281745920.1">
    <property type="nucleotide sequence ID" value="NZ_AP026974.1"/>
</dbReference>
<evidence type="ECO:0000256" key="1">
    <source>
        <dbReference type="SAM" id="Phobius"/>
    </source>
</evidence>